<dbReference type="AlphaFoldDB" id="A0A5C6EV49"/>
<comment type="caution">
    <text evidence="3">The sequence shown here is derived from an EMBL/GenBank/DDBJ whole genome shotgun (WGS) entry which is preliminary data.</text>
</comment>
<dbReference type="Proteomes" id="UP000317977">
    <property type="component" value="Unassembled WGS sequence"/>
</dbReference>
<name>A0A5C6EV49_9BACT</name>
<proteinExistence type="predicted"/>
<keyword evidence="2" id="KW-0812">Transmembrane</keyword>
<evidence type="ECO:0000313" key="3">
    <source>
        <dbReference type="EMBL" id="TWU51161.1"/>
    </source>
</evidence>
<feature type="transmembrane region" description="Helical" evidence="2">
    <location>
        <begin position="23"/>
        <end position="43"/>
    </location>
</feature>
<feature type="compositionally biased region" description="Basic residues" evidence="1">
    <location>
        <begin position="155"/>
        <end position="181"/>
    </location>
</feature>
<keyword evidence="2" id="KW-1133">Transmembrane helix</keyword>
<keyword evidence="2" id="KW-0472">Membrane</keyword>
<evidence type="ECO:0000256" key="1">
    <source>
        <dbReference type="SAM" id="MobiDB-lite"/>
    </source>
</evidence>
<reference evidence="3 4" key="1">
    <citation type="submission" date="2019-02" db="EMBL/GenBank/DDBJ databases">
        <title>Deep-cultivation of Planctomycetes and their phenomic and genomic characterization uncovers novel biology.</title>
        <authorList>
            <person name="Wiegand S."/>
            <person name="Jogler M."/>
            <person name="Boedeker C."/>
            <person name="Pinto D."/>
            <person name="Vollmers J."/>
            <person name="Rivas-Marin E."/>
            <person name="Kohn T."/>
            <person name="Peeters S.H."/>
            <person name="Heuer A."/>
            <person name="Rast P."/>
            <person name="Oberbeckmann S."/>
            <person name="Bunk B."/>
            <person name="Jeske O."/>
            <person name="Meyerdierks A."/>
            <person name="Storesund J.E."/>
            <person name="Kallscheuer N."/>
            <person name="Luecker S."/>
            <person name="Lage O.M."/>
            <person name="Pohl T."/>
            <person name="Merkel B.J."/>
            <person name="Hornburger P."/>
            <person name="Mueller R.-W."/>
            <person name="Bruemmer F."/>
            <person name="Labrenz M."/>
            <person name="Spormann A.M."/>
            <person name="Op Den Camp H."/>
            <person name="Overmann J."/>
            <person name="Amann R."/>
            <person name="Jetten M.S.M."/>
            <person name="Mascher T."/>
            <person name="Medema M.H."/>
            <person name="Devos D.P."/>
            <person name="Kaster A.-K."/>
            <person name="Ovreas L."/>
            <person name="Rohde M."/>
            <person name="Galperin M.Y."/>
            <person name="Jogler C."/>
        </authorList>
    </citation>
    <scope>NUCLEOTIDE SEQUENCE [LARGE SCALE GENOMIC DNA]</scope>
    <source>
        <strain evidence="3 4">Poly59</strain>
    </source>
</reference>
<evidence type="ECO:0000313" key="4">
    <source>
        <dbReference type="Proteomes" id="UP000317977"/>
    </source>
</evidence>
<keyword evidence="4" id="KW-1185">Reference proteome</keyword>
<accession>A0A5C6EV49</accession>
<organism evidence="3 4">
    <name type="scientific">Rubripirellula reticaptiva</name>
    <dbReference type="NCBI Taxonomy" id="2528013"/>
    <lineage>
        <taxon>Bacteria</taxon>
        <taxon>Pseudomonadati</taxon>
        <taxon>Planctomycetota</taxon>
        <taxon>Planctomycetia</taxon>
        <taxon>Pirellulales</taxon>
        <taxon>Pirellulaceae</taxon>
        <taxon>Rubripirellula</taxon>
    </lineage>
</organism>
<dbReference type="EMBL" id="SJPX01000003">
    <property type="protein sequence ID" value="TWU51161.1"/>
    <property type="molecule type" value="Genomic_DNA"/>
</dbReference>
<protein>
    <submittedName>
        <fullName evidence="3">Uncharacterized protein</fullName>
    </submittedName>
</protein>
<sequence length="181" mass="19420">MLVLAGAVVVSLAYSVLVRRTGWWYVAGIQAACLAGLIGTAAYRSGSYRGANLPIQSDLACFAVGVTITSLKTGIHHRLGRPGSRATAVPWWLLKIEWSAGDFSDRRNESLQQVAGCDSVNGDSIDCGAPTNLGRNHLQVHSHRGHPPGQSASGPRKRRARRPNSRRRARGTGKFGRPGRA</sequence>
<feature type="region of interest" description="Disordered" evidence="1">
    <location>
        <begin position="128"/>
        <end position="181"/>
    </location>
</feature>
<gene>
    <name evidence="3" type="ORF">Poly59_27510</name>
</gene>
<evidence type="ECO:0000256" key="2">
    <source>
        <dbReference type="SAM" id="Phobius"/>
    </source>
</evidence>